<evidence type="ECO:0000313" key="1">
    <source>
        <dbReference type="EMBL" id="MTE15731.1"/>
    </source>
</evidence>
<name>A0A6I3L218_9NOCA</name>
<dbReference type="Gene3D" id="3.30.565.10">
    <property type="entry name" value="Histidine kinase-like ATPase, C-terminal domain"/>
    <property type="match status" value="1"/>
</dbReference>
<keyword evidence="2" id="KW-1185">Reference proteome</keyword>
<accession>A0A6I3L218</accession>
<evidence type="ECO:0000313" key="2">
    <source>
        <dbReference type="Proteomes" id="UP000432464"/>
    </source>
</evidence>
<dbReference type="InterPro" id="IPR036890">
    <property type="entry name" value="HATPase_C_sf"/>
</dbReference>
<dbReference type="EMBL" id="WMBB01000011">
    <property type="protein sequence ID" value="MTE15731.1"/>
    <property type="molecule type" value="Genomic_DNA"/>
</dbReference>
<reference evidence="1 2" key="1">
    <citation type="submission" date="2019-11" db="EMBL/GenBank/DDBJ databases">
        <title>Nocardia sp. nov. CT2-14 isolated from soil.</title>
        <authorList>
            <person name="Kanchanasin P."/>
            <person name="Tanasupawat S."/>
            <person name="Yuki M."/>
            <person name="Kudo T."/>
        </authorList>
    </citation>
    <scope>NUCLEOTIDE SEQUENCE [LARGE SCALE GENOMIC DNA]</scope>
    <source>
        <strain evidence="1 2">CT2-14</strain>
    </source>
</reference>
<gene>
    <name evidence="1" type="ORF">GLP40_23540</name>
</gene>
<dbReference type="Proteomes" id="UP000432464">
    <property type="component" value="Unassembled WGS sequence"/>
</dbReference>
<protein>
    <submittedName>
        <fullName evidence="1">Anti-sigma factor</fullName>
    </submittedName>
</protein>
<comment type="caution">
    <text evidence="1">The sequence shown here is derived from an EMBL/GenBank/DDBJ whole genome shotgun (WGS) entry which is preliminary data.</text>
</comment>
<proteinExistence type="predicted"/>
<organism evidence="1 2">
    <name type="scientific">Nocardia aurantiaca</name>
    <dbReference type="NCBI Taxonomy" id="2675850"/>
    <lineage>
        <taxon>Bacteria</taxon>
        <taxon>Bacillati</taxon>
        <taxon>Actinomycetota</taxon>
        <taxon>Actinomycetes</taxon>
        <taxon>Mycobacteriales</taxon>
        <taxon>Nocardiaceae</taxon>
        <taxon>Nocardia</taxon>
    </lineage>
</organism>
<sequence length="138" mass="14745">MESRSLCGRVALRVPADVGQLAMLRALTETVMLTADFTIDVVIDVRVALDEVATTLIAAAVPTASIECEFHFDEQRVRVSAAAVTGSDAGLIEHSFGWHFVETLTDSIAVSSADFDAVKSGYPVVVEFTRLRGGNDEG</sequence>
<dbReference type="AlphaFoldDB" id="A0A6I3L218"/>